<gene>
    <name evidence="1" type="ORF">EIY72_04070</name>
</gene>
<protein>
    <submittedName>
        <fullName evidence="1">Uncharacterized protein</fullName>
    </submittedName>
</protein>
<comment type="caution">
    <text evidence="1">The sequence shown here is derived from an EMBL/GenBank/DDBJ whole genome shotgun (WGS) entry which is preliminary data.</text>
</comment>
<reference evidence="2" key="1">
    <citation type="journal article" date="2019" name="bioRxiv">
        <title>Bacterially produced spermidine induces plant systemic susceptibility to pathogens.</title>
        <authorList>
            <person name="Melnyk R.A."/>
            <person name="Beskrovnaya P.A."/>
            <person name="Liu Z."/>
            <person name="Song Y."/>
            <person name="Haney C.H."/>
        </authorList>
    </citation>
    <scope>NUCLEOTIDE SEQUENCE [LARGE SCALE GENOMIC DNA]</scope>
    <source>
        <strain evidence="2">Dha-51</strain>
    </source>
</reference>
<dbReference type="EMBL" id="RRZK01000005">
    <property type="protein sequence ID" value="TDB67232.1"/>
    <property type="molecule type" value="Genomic_DNA"/>
</dbReference>
<evidence type="ECO:0000313" key="1">
    <source>
        <dbReference type="EMBL" id="TDB67232.1"/>
    </source>
</evidence>
<dbReference type="STRING" id="95300.SAMN05216558_1256"/>
<evidence type="ECO:0000313" key="2">
    <source>
        <dbReference type="Proteomes" id="UP000295254"/>
    </source>
</evidence>
<dbReference type="OrthoDB" id="6894274at2"/>
<dbReference type="Proteomes" id="UP000295254">
    <property type="component" value="Unassembled WGS sequence"/>
</dbReference>
<organism evidence="1 2">
    <name type="scientific">Pseudomonas vancouverensis</name>
    <dbReference type="NCBI Taxonomy" id="95300"/>
    <lineage>
        <taxon>Bacteria</taxon>
        <taxon>Pseudomonadati</taxon>
        <taxon>Pseudomonadota</taxon>
        <taxon>Gammaproteobacteria</taxon>
        <taxon>Pseudomonadales</taxon>
        <taxon>Pseudomonadaceae</taxon>
        <taxon>Pseudomonas</taxon>
    </lineage>
</organism>
<dbReference type="RefSeq" id="WP_093218089.1">
    <property type="nucleotide sequence ID" value="NZ_LT629803.1"/>
</dbReference>
<sequence>MPEENKPAWPEHYRYIDTIGPEGLEVHCITYQVIGETAQCYYIGDKHTCDLVNGPQYSWTADAVKKHRKRVLKEGGTWGRRFAYTDKALALRSYKARKSWQLRHAQLSMERALAAIGYFGNLEVESTIPAGAVTIPSEYIQGLGWGDY</sequence>
<name>A0A1H2MTM3_PSEVA</name>
<dbReference type="AlphaFoldDB" id="A0A1H2MTM3"/>
<accession>A0A1H2MTM3</accession>
<proteinExistence type="predicted"/>
<keyword evidence="2" id="KW-1185">Reference proteome</keyword>